<dbReference type="WBParaSite" id="OFLC_0001004901-mRNA-1">
    <property type="protein sequence ID" value="OFLC_0001004901-mRNA-1"/>
    <property type="gene ID" value="OFLC_0001004901"/>
</dbReference>
<sequence length="117" mass="13633">LQKFLRAVAADNLTENDLYVLSSRYIEEIFDFYKNSQRKRGEFVEWLTHKLSVENFLKKFVFTAARTFEAHYLSNGMQEDQWTVNSAILFAATTVIPVGMNNNILTVKITKFKNQKS</sequence>
<dbReference type="STRING" id="387005.A0A183HRD8"/>
<dbReference type="AlphaFoldDB" id="A0A183HRD8"/>
<name>A0A183HRD8_9BILA</name>
<proteinExistence type="predicted"/>
<protein>
    <submittedName>
        <fullName evidence="1">DEP domain-containing protein</fullName>
    </submittedName>
</protein>
<evidence type="ECO:0000313" key="1">
    <source>
        <dbReference type="WBParaSite" id="OFLC_0001004901-mRNA-1"/>
    </source>
</evidence>
<reference evidence="1" key="1">
    <citation type="submission" date="2016-06" db="UniProtKB">
        <authorList>
            <consortium name="WormBaseParasite"/>
        </authorList>
    </citation>
    <scope>IDENTIFICATION</scope>
</reference>
<organism evidence="1">
    <name type="scientific">Onchocerca flexuosa</name>
    <dbReference type="NCBI Taxonomy" id="387005"/>
    <lineage>
        <taxon>Eukaryota</taxon>
        <taxon>Metazoa</taxon>
        <taxon>Ecdysozoa</taxon>
        <taxon>Nematoda</taxon>
        <taxon>Chromadorea</taxon>
        <taxon>Rhabditida</taxon>
        <taxon>Spirurina</taxon>
        <taxon>Spiruromorpha</taxon>
        <taxon>Filarioidea</taxon>
        <taxon>Onchocercidae</taxon>
        <taxon>Onchocerca</taxon>
    </lineage>
</organism>
<accession>A0A183HRD8</accession>